<name>A0A1I3YPW4_9LACT</name>
<feature type="transmembrane region" description="Helical" evidence="2">
    <location>
        <begin position="23"/>
        <end position="44"/>
    </location>
</feature>
<protein>
    <recommendedName>
        <fullName evidence="3">DUF1510 domain-containing protein</fullName>
    </recommendedName>
</protein>
<feature type="region of interest" description="Disordered" evidence="1">
    <location>
        <begin position="55"/>
        <end position="132"/>
    </location>
</feature>
<dbReference type="InterPro" id="IPR009988">
    <property type="entry name" value="DUF1510"/>
</dbReference>
<feature type="compositionally biased region" description="Acidic residues" evidence="1">
    <location>
        <begin position="68"/>
        <end position="130"/>
    </location>
</feature>
<reference evidence="5" key="1">
    <citation type="submission" date="2016-10" db="EMBL/GenBank/DDBJ databases">
        <authorList>
            <person name="Varghese N."/>
            <person name="Submissions S."/>
        </authorList>
    </citation>
    <scope>NUCLEOTIDE SEQUENCE [LARGE SCALE GENOMIC DNA]</scope>
    <source>
        <strain evidence="5">DSM 16108</strain>
    </source>
</reference>
<dbReference type="RefSeq" id="WP_072694922.1">
    <property type="nucleotide sequence ID" value="NZ_FOSJ01000024.1"/>
</dbReference>
<gene>
    <name evidence="4" type="ORF">SAMN04488569_10247</name>
</gene>
<evidence type="ECO:0000259" key="3">
    <source>
        <dbReference type="Pfam" id="PF07423"/>
    </source>
</evidence>
<evidence type="ECO:0000313" key="5">
    <source>
        <dbReference type="Proteomes" id="UP000199589"/>
    </source>
</evidence>
<evidence type="ECO:0000256" key="1">
    <source>
        <dbReference type="SAM" id="MobiDB-lite"/>
    </source>
</evidence>
<evidence type="ECO:0000313" key="4">
    <source>
        <dbReference type="EMBL" id="SFK33862.1"/>
    </source>
</evidence>
<accession>A0A1I3YPW4</accession>
<organism evidence="4 5">
    <name type="scientific">Marinilactibacillus piezotolerans</name>
    <dbReference type="NCBI Taxonomy" id="258723"/>
    <lineage>
        <taxon>Bacteria</taxon>
        <taxon>Bacillati</taxon>
        <taxon>Bacillota</taxon>
        <taxon>Bacilli</taxon>
        <taxon>Lactobacillales</taxon>
        <taxon>Carnobacteriaceae</taxon>
        <taxon>Marinilactibacillus</taxon>
    </lineage>
</organism>
<keyword evidence="2" id="KW-1133">Transmembrane helix</keyword>
<dbReference type="Proteomes" id="UP000199589">
    <property type="component" value="Unassembled WGS sequence"/>
</dbReference>
<feature type="domain" description="DUF1510" evidence="3">
    <location>
        <begin position="136"/>
        <end position="226"/>
    </location>
</feature>
<dbReference type="Pfam" id="PF07423">
    <property type="entry name" value="DUF1510"/>
    <property type="match status" value="1"/>
</dbReference>
<evidence type="ECO:0000256" key="2">
    <source>
        <dbReference type="SAM" id="Phobius"/>
    </source>
</evidence>
<keyword evidence="2" id="KW-0812">Transmembrane</keyword>
<dbReference type="EMBL" id="FOSJ01000024">
    <property type="protein sequence ID" value="SFK33862.1"/>
    <property type="molecule type" value="Genomic_DNA"/>
</dbReference>
<dbReference type="OrthoDB" id="2168558at2"/>
<sequence length="234" mass="26690">MKRNHSNQSRTERNKPENKFDKIYYIVIAVLVLILLALLTYVFVIRDNNTNQLSENIAPSSELNTEIDQNETGETDQNENEENQAESDELSQDENSEEDSQDQVENDETTDENDSESELNNVEEVDSEDPLVEKAYTGQWSPIGTEQSGDHITNFNDGSQDRIEINQAITSVTGLESDTIIEWWIAGDGPNRVEATVSNQGESEVYRIYLQFIEEEGWQATRIEELSEVPSEYK</sequence>
<keyword evidence="5" id="KW-1185">Reference proteome</keyword>
<proteinExistence type="predicted"/>
<dbReference type="AlphaFoldDB" id="A0A1I3YPW4"/>
<feature type="compositionally biased region" description="Polar residues" evidence="1">
    <location>
        <begin position="55"/>
        <end position="67"/>
    </location>
</feature>
<keyword evidence="2" id="KW-0472">Membrane</keyword>